<evidence type="ECO:0000256" key="4">
    <source>
        <dbReference type="SAM" id="Phobius"/>
    </source>
</evidence>
<feature type="transmembrane region" description="Helical" evidence="4">
    <location>
        <begin position="113"/>
        <end position="132"/>
    </location>
</feature>
<keyword evidence="3 4" id="KW-0472">Membrane</keyword>
<dbReference type="AlphaFoldDB" id="A0A426Z8W4"/>
<keyword evidence="2 4" id="KW-1133">Transmembrane helix</keyword>
<dbReference type="GO" id="GO:0022857">
    <property type="term" value="F:transmembrane transporter activity"/>
    <property type="evidence" value="ECO:0007669"/>
    <property type="project" value="InterPro"/>
</dbReference>
<dbReference type="PANTHER" id="PTHR31218">
    <property type="entry name" value="WAT1-RELATED PROTEIN"/>
    <property type="match status" value="1"/>
</dbReference>
<evidence type="ECO:0000256" key="2">
    <source>
        <dbReference type="ARBA" id="ARBA00022989"/>
    </source>
</evidence>
<dbReference type="GO" id="GO:0016020">
    <property type="term" value="C:membrane"/>
    <property type="evidence" value="ECO:0007669"/>
    <property type="project" value="InterPro"/>
</dbReference>
<dbReference type="Proteomes" id="UP000287651">
    <property type="component" value="Unassembled WGS sequence"/>
</dbReference>
<name>A0A426Z8W4_ENSVE</name>
<comment type="caution">
    <text evidence="5">The sequence shown here is derived from an EMBL/GenBank/DDBJ whole genome shotgun (WGS) entry which is preliminary data.</text>
</comment>
<evidence type="ECO:0008006" key="7">
    <source>
        <dbReference type="Google" id="ProtNLM"/>
    </source>
</evidence>
<evidence type="ECO:0000256" key="3">
    <source>
        <dbReference type="ARBA" id="ARBA00023136"/>
    </source>
</evidence>
<protein>
    <recommendedName>
        <fullName evidence="7">WAT1-related protein</fullName>
    </recommendedName>
</protein>
<dbReference type="InterPro" id="IPR030184">
    <property type="entry name" value="WAT1-related"/>
</dbReference>
<keyword evidence="1 4" id="KW-0812">Transmembrane</keyword>
<evidence type="ECO:0000256" key="1">
    <source>
        <dbReference type="ARBA" id="ARBA00022692"/>
    </source>
</evidence>
<feature type="transmembrane region" description="Helical" evidence="4">
    <location>
        <begin position="82"/>
        <end position="101"/>
    </location>
</feature>
<sequence>MSFYSECYWLSVPGNLTALIAYHAVVLFHHTRCPYGEACDLVRYLYKAAVGLEPLHCGGEVAEVVEEETMAVSGTWKSVKPYLAMVFLQFGYSGMYVISVASLKSGMSHYVLVAYRNAVAAAVVAPFALWPVLDQNFYYMGAKNTSASFSSALYNVLPAVTFINAAILR</sequence>
<evidence type="ECO:0000313" key="5">
    <source>
        <dbReference type="EMBL" id="RRT60420.1"/>
    </source>
</evidence>
<evidence type="ECO:0000313" key="6">
    <source>
        <dbReference type="Proteomes" id="UP000287651"/>
    </source>
</evidence>
<gene>
    <name evidence="5" type="ORF">B296_00035678</name>
</gene>
<reference evidence="5 6" key="1">
    <citation type="journal article" date="2014" name="Agronomy (Basel)">
        <title>A Draft Genome Sequence for Ensete ventricosum, the Drought-Tolerant Tree Against Hunger.</title>
        <authorList>
            <person name="Harrison J."/>
            <person name="Moore K.A."/>
            <person name="Paszkiewicz K."/>
            <person name="Jones T."/>
            <person name="Grant M."/>
            <person name="Ambacheew D."/>
            <person name="Muzemil S."/>
            <person name="Studholme D.J."/>
        </authorList>
    </citation>
    <scope>NUCLEOTIDE SEQUENCE [LARGE SCALE GENOMIC DNA]</scope>
</reference>
<feature type="transmembrane region" description="Helical" evidence="4">
    <location>
        <begin position="152"/>
        <end position="168"/>
    </location>
</feature>
<dbReference type="EMBL" id="AMZH03007796">
    <property type="protein sequence ID" value="RRT60420.1"/>
    <property type="molecule type" value="Genomic_DNA"/>
</dbReference>
<proteinExistence type="predicted"/>
<organism evidence="5 6">
    <name type="scientific">Ensete ventricosum</name>
    <name type="common">Abyssinian banana</name>
    <name type="synonym">Musa ensete</name>
    <dbReference type="NCBI Taxonomy" id="4639"/>
    <lineage>
        <taxon>Eukaryota</taxon>
        <taxon>Viridiplantae</taxon>
        <taxon>Streptophyta</taxon>
        <taxon>Embryophyta</taxon>
        <taxon>Tracheophyta</taxon>
        <taxon>Spermatophyta</taxon>
        <taxon>Magnoliopsida</taxon>
        <taxon>Liliopsida</taxon>
        <taxon>Zingiberales</taxon>
        <taxon>Musaceae</taxon>
        <taxon>Ensete</taxon>
    </lineage>
</organism>
<accession>A0A426Z8W4</accession>